<dbReference type="Proteomes" id="UP000053593">
    <property type="component" value="Unassembled WGS sequence"/>
</dbReference>
<accession>A0A0D0BDZ1</accession>
<dbReference type="Gene3D" id="3.40.630.30">
    <property type="match status" value="1"/>
</dbReference>
<dbReference type="OrthoDB" id="4738875at2759"/>
<dbReference type="SUPFAM" id="SSF55729">
    <property type="entry name" value="Acyl-CoA N-acyltransferases (Nat)"/>
    <property type="match status" value="1"/>
</dbReference>
<keyword evidence="2" id="KW-1185">Reference proteome</keyword>
<dbReference type="AlphaFoldDB" id="A0A0D0BDZ1"/>
<gene>
    <name evidence="1" type="ORF">GYMLUDRAFT_42388</name>
</gene>
<reference evidence="1 2" key="1">
    <citation type="submission" date="2014-04" db="EMBL/GenBank/DDBJ databases">
        <title>Evolutionary Origins and Diversification of the Mycorrhizal Mutualists.</title>
        <authorList>
            <consortium name="DOE Joint Genome Institute"/>
            <consortium name="Mycorrhizal Genomics Consortium"/>
            <person name="Kohler A."/>
            <person name="Kuo A."/>
            <person name="Nagy L.G."/>
            <person name="Floudas D."/>
            <person name="Copeland A."/>
            <person name="Barry K.W."/>
            <person name="Cichocki N."/>
            <person name="Veneault-Fourrey C."/>
            <person name="LaButti K."/>
            <person name="Lindquist E.A."/>
            <person name="Lipzen A."/>
            <person name="Lundell T."/>
            <person name="Morin E."/>
            <person name="Murat C."/>
            <person name="Riley R."/>
            <person name="Ohm R."/>
            <person name="Sun H."/>
            <person name="Tunlid A."/>
            <person name="Henrissat B."/>
            <person name="Grigoriev I.V."/>
            <person name="Hibbett D.S."/>
            <person name="Martin F."/>
        </authorList>
    </citation>
    <scope>NUCLEOTIDE SEQUENCE [LARGE SCALE GENOMIC DNA]</scope>
    <source>
        <strain evidence="1 2">FD-317 M1</strain>
    </source>
</reference>
<dbReference type="PANTHER" id="PTHR42791">
    <property type="entry name" value="GNAT FAMILY ACETYLTRANSFERASE"/>
    <property type="match status" value="1"/>
</dbReference>
<protein>
    <recommendedName>
        <fullName evidence="3">N-acetyltransferase domain-containing protein</fullName>
    </recommendedName>
</protein>
<evidence type="ECO:0008006" key="3">
    <source>
        <dbReference type="Google" id="ProtNLM"/>
    </source>
</evidence>
<dbReference type="EMBL" id="KN834769">
    <property type="protein sequence ID" value="KIK61965.1"/>
    <property type="molecule type" value="Genomic_DNA"/>
</dbReference>
<dbReference type="InterPro" id="IPR016181">
    <property type="entry name" value="Acyl_CoA_acyltransferase"/>
</dbReference>
<evidence type="ECO:0000313" key="1">
    <source>
        <dbReference type="EMBL" id="KIK61965.1"/>
    </source>
</evidence>
<proteinExistence type="predicted"/>
<organism evidence="1 2">
    <name type="scientific">Collybiopsis luxurians FD-317 M1</name>
    <dbReference type="NCBI Taxonomy" id="944289"/>
    <lineage>
        <taxon>Eukaryota</taxon>
        <taxon>Fungi</taxon>
        <taxon>Dikarya</taxon>
        <taxon>Basidiomycota</taxon>
        <taxon>Agaricomycotina</taxon>
        <taxon>Agaricomycetes</taxon>
        <taxon>Agaricomycetidae</taxon>
        <taxon>Agaricales</taxon>
        <taxon>Marasmiineae</taxon>
        <taxon>Omphalotaceae</taxon>
        <taxon>Collybiopsis</taxon>
        <taxon>Collybiopsis luxurians</taxon>
    </lineage>
</organism>
<dbReference type="PANTHER" id="PTHR42791:SF14">
    <property type="entry name" value="N-ACETYLTRANSFERASE DOMAIN-CONTAINING PROTEIN"/>
    <property type="match status" value="1"/>
</dbReference>
<evidence type="ECO:0000313" key="2">
    <source>
        <dbReference type="Proteomes" id="UP000053593"/>
    </source>
</evidence>
<dbReference type="HOGENOM" id="CLU_060131_4_1_1"/>
<sequence>MSSTLILSRADEADIDSLLDCLYPAFRGNDLGTVFFGYDTPASRASAKERIAASMKKGGQNVWLKVIEQETGKMISGSWWIIYPNWVPSDDFTANAAAKVTIDYLEGEDKIRAEALLRDWMTRRTRYMYSHPHVLLAFLFTHPTYQKFGAGSLQVEWGVTLANDLFLPWYVEGTPAGHHLYAKYGAKDLERVRLEASDPNGRAWISEYTMMRREPLKTAISTKARS</sequence>
<dbReference type="InterPro" id="IPR052523">
    <property type="entry name" value="Trichothecene_AcTrans"/>
</dbReference>
<name>A0A0D0BDZ1_9AGAR</name>